<dbReference type="SUPFAM" id="SSF103515">
    <property type="entry name" value="Autotransporter"/>
    <property type="match status" value="1"/>
</dbReference>
<dbReference type="InterPro" id="IPR045175">
    <property type="entry name" value="M28_fam"/>
</dbReference>
<dbReference type="InterPro" id="IPR007484">
    <property type="entry name" value="Peptidase_M28"/>
</dbReference>
<feature type="domain" description="Autotransporter" evidence="8">
    <location>
        <begin position="351"/>
        <end position="654"/>
    </location>
</feature>
<dbReference type="RefSeq" id="WP_119886414.1">
    <property type="nucleotide sequence ID" value="NZ_CP067169.1"/>
</dbReference>
<dbReference type="Gene3D" id="3.40.630.10">
    <property type="entry name" value="Zn peptidases"/>
    <property type="match status" value="1"/>
</dbReference>
<keyword evidence="4 7" id="KW-0732">Signal</keyword>
<evidence type="ECO:0000256" key="7">
    <source>
        <dbReference type="SAM" id="SignalP"/>
    </source>
</evidence>
<evidence type="ECO:0000256" key="1">
    <source>
        <dbReference type="ARBA" id="ARBA00022438"/>
    </source>
</evidence>
<evidence type="ECO:0000313" key="10">
    <source>
        <dbReference type="Proteomes" id="UP000285530"/>
    </source>
</evidence>
<organism evidence="9 10">
    <name type="scientific">Paracoccus aestuarii</name>
    <dbReference type="NCBI Taxonomy" id="453842"/>
    <lineage>
        <taxon>Bacteria</taxon>
        <taxon>Pseudomonadati</taxon>
        <taxon>Pseudomonadota</taxon>
        <taxon>Alphaproteobacteria</taxon>
        <taxon>Rhodobacterales</taxon>
        <taxon>Paracoccaceae</taxon>
        <taxon>Paracoccus</taxon>
    </lineage>
</organism>
<keyword evidence="1" id="KW-0031">Aminopeptidase</keyword>
<evidence type="ECO:0000256" key="5">
    <source>
        <dbReference type="ARBA" id="ARBA00022801"/>
    </source>
</evidence>
<evidence type="ECO:0000256" key="6">
    <source>
        <dbReference type="ARBA" id="ARBA00022833"/>
    </source>
</evidence>
<dbReference type="AlphaFoldDB" id="A0A418ZW02"/>
<keyword evidence="10" id="KW-1185">Reference proteome</keyword>
<feature type="signal peptide" evidence="7">
    <location>
        <begin position="1"/>
        <end position="20"/>
    </location>
</feature>
<sequence>MTTLRAILATTALIAAPAAAQDFGQYGYQTMRDLALSYPGRFTGAPETGTTFFAASDYMADRLSRAGAVRVQDFNAGVGPSQNLVVSLPGVDGRTLVVGAHFDTAGTSPDLQGVDDNASGAGVLTELAAHMSGLQTQTGLEFVAFGAEEFVSTPGDGGRRSLQGAKHYVDNLTDAQRANLAGMINIDSLITGDFMYGHAGVNYLDNSDLLSLRNRAHEIARELGIDLRSNPGLNPAYPILTGCCSDAAVFEQFDIPILWLEATNWEIGDLDGYDQTTNPAIPGGRTWHDAELDSWDFLREALGEERFEQRTRDYARILTRLLAEETGADLIASARDAGLTAAQIADLALRQDADLSALSMRAARDRLDADLPMGRIVSDVAVQGLLTPDSSGTFDRNGGAALMARVGGAYGLMDGLSVGTSLAYARSGDRLRDGDIEATGYQLSADAAWRMGQDWVTGAVSWGKSDLSGTRDFALVSGLGAVIAQSDLDWSTNAYTLGARVQAGRDMDLAPGVTWGPVAGLDYSRTRISGFGETGDARTAIGYAGQAIESFEVQLGARIGTTLAAAGRDLALSAQGSLVHDLAEGAPSRIDVTDSGGTARRVSLAGQDRSFARIGLAVSTALSDQAQAWVTLDSRVGHDAGSQATLGAGLGLRF</sequence>
<dbReference type="GO" id="GO:0004177">
    <property type="term" value="F:aminopeptidase activity"/>
    <property type="evidence" value="ECO:0007669"/>
    <property type="project" value="UniProtKB-KW"/>
</dbReference>
<comment type="caution">
    <text evidence="9">The sequence shown here is derived from an EMBL/GenBank/DDBJ whole genome shotgun (WGS) entry which is preliminary data.</text>
</comment>
<dbReference type="InterPro" id="IPR036709">
    <property type="entry name" value="Autotransporte_beta_dom_sf"/>
</dbReference>
<dbReference type="Gene3D" id="2.40.128.130">
    <property type="entry name" value="Autotransporter beta-domain"/>
    <property type="match status" value="1"/>
</dbReference>
<protein>
    <submittedName>
        <fullName evidence="9">M28 family peptidase</fullName>
    </submittedName>
</protein>
<dbReference type="EMBL" id="QZEV01000044">
    <property type="protein sequence ID" value="RJL03984.1"/>
    <property type="molecule type" value="Genomic_DNA"/>
</dbReference>
<dbReference type="SMART" id="SM00869">
    <property type="entry name" value="Autotransporter"/>
    <property type="match status" value="1"/>
</dbReference>
<keyword evidence="2" id="KW-0645">Protease</keyword>
<evidence type="ECO:0000256" key="3">
    <source>
        <dbReference type="ARBA" id="ARBA00022723"/>
    </source>
</evidence>
<accession>A0A418ZW02</accession>
<keyword evidence="6" id="KW-0862">Zinc</keyword>
<dbReference type="Proteomes" id="UP000285530">
    <property type="component" value="Unassembled WGS sequence"/>
</dbReference>
<evidence type="ECO:0000256" key="4">
    <source>
        <dbReference type="ARBA" id="ARBA00022729"/>
    </source>
</evidence>
<evidence type="ECO:0000256" key="2">
    <source>
        <dbReference type="ARBA" id="ARBA00022670"/>
    </source>
</evidence>
<dbReference type="OrthoDB" id="1521787at2"/>
<dbReference type="Pfam" id="PF04389">
    <property type="entry name" value="Peptidase_M28"/>
    <property type="match status" value="1"/>
</dbReference>
<evidence type="ECO:0000313" key="9">
    <source>
        <dbReference type="EMBL" id="RJL03984.1"/>
    </source>
</evidence>
<feature type="chain" id="PRO_5019416215" evidence="7">
    <location>
        <begin position="21"/>
        <end position="654"/>
    </location>
</feature>
<reference evidence="9 10" key="1">
    <citation type="submission" date="2018-09" db="EMBL/GenBank/DDBJ databases">
        <title>Paracoccus onubensis nov. sp. a moderate halophilic bacterium isolated from Gruta de las Maravillas (Aracena, Spain).</title>
        <authorList>
            <person name="Jurado V."/>
            <person name="Gutierrez-Patricio S."/>
            <person name="Gonzalez-Pimentel J.L."/>
            <person name="Laiz L."/>
            <person name="Saiz-Jimenez C."/>
        </authorList>
    </citation>
    <scope>NUCLEOTIDE SEQUENCE [LARGE SCALE GENOMIC DNA]</scope>
    <source>
        <strain evidence="9 10">DSM 19484</strain>
    </source>
</reference>
<dbReference type="PANTHER" id="PTHR12147">
    <property type="entry name" value="METALLOPEPTIDASE M28 FAMILY MEMBER"/>
    <property type="match status" value="1"/>
</dbReference>
<keyword evidence="5" id="KW-0378">Hydrolase</keyword>
<dbReference type="InterPro" id="IPR005546">
    <property type="entry name" value="Autotransporte_beta"/>
</dbReference>
<dbReference type="PANTHER" id="PTHR12147:SF56">
    <property type="entry name" value="AMINOPEPTIDASE YDR415C-RELATED"/>
    <property type="match status" value="1"/>
</dbReference>
<dbReference type="PROSITE" id="PS51208">
    <property type="entry name" value="AUTOTRANSPORTER"/>
    <property type="match status" value="1"/>
</dbReference>
<dbReference type="Pfam" id="PF03797">
    <property type="entry name" value="Autotransporter"/>
    <property type="match status" value="1"/>
</dbReference>
<keyword evidence="3" id="KW-0479">Metal-binding</keyword>
<dbReference type="GO" id="GO:0046872">
    <property type="term" value="F:metal ion binding"/>
    <property type="evidence" value="ECO:0007669"/>
    <property type="project" value="UniProtKB-KW"/>
</dbReference>
<gene>
    <name evidence="9" type="ORF">D3P06_09855</name>
</gene>
<dbReference type="SUPFAM" id="SSF53187">
    <property type="entry name" value="Zn-dependent exopeptidases"/>
    <property type="match status" value="1"/>
</dbReference>
<evidence type="ECO:0000259" key="8">
    <source>
        <dbReference type="PROSITE" id="PS51208"/>
    </source>
</evidence>
<proteinExistence type="predicted"/>
<dbReference type="GO" id="GO:0006508">
    <property type="term" value="P:proteolysis"/>
    <property type="evidence" value="ECO:0007669"/>
    <property type="project" value="UniProtKB-KW"/>
</dbReference>
<dbReference type="GO" id="GO:0008235">
    <property type="term" value="F:metalloexopeptidase activity"/>
    <property type="evidence" value="ECO:0007669"/>
    <property type="project" value="InterPro"/>
</dbReference>
<name>A0A418ZW02_9RHOB</name>